<dbReference type="GO" id="GO:0047372">
    <property type="term" value="F:monoacylglycerol lipase activity"/>
    <property type="evidence" value="ECO:0007669"/>
    <property type="project" value="TreeGrafter"/>
</dbReference>
<evidence type="ECO:0000259" key="5">
    <source>
        <dbReference type="Pfam" id="PF05057"/>
    </source>
</evidence>
<dbReference type="OrthoDB" id="273452at2759"/>
<comment type="caution">
    <text evidence="6">The sequence shown here is derived from an EMBL/GenBank/DDBJ whole genome shotgun (WGS) entry which is preliminary data.</text>
</comment>
<keyword evidence="2" id="KW-0443">Lipid metabolism</keyword>
<evidence type="ECO:0000256" key="4">
    <source>
        <dbReference type="SAM" id="Phobius"/>
    </source>
</evidence>
<keyword evidence="7" id="KW-1185">Reference proteome</keyword>
<name>A0A1V6TW27_9EURO</name>
<feature type="region of interest" description="Disordered" evidence="3">
    <location>
        <begin position="379"/>
        <end position="422"/>
    </location>
</feature>
<evidence type="ECO:0000313" key="7">
    <source>
        <dbReference type="Proteomes" id="UP000191342"/>
    </source>
</evidence>
<organism evidence="6 7">
    <name type="scientific">Penicillium flavigenum</name>
    <dbReference type="NCBI Taxonomy" id="254877"/>
    <lineage>
        <taxon>Eukaryota</taxon>
        <taxon>Fungi</taxon>
        <taxon>Dikarya</taxon>
        <taxon>Ascomycota</taxon>
        <taxon>Pezizomycotina</taxon>
        <taxon>Eurotiomycetes</taxon>
        <taxon>Eurotiomycetidae</taxon>
        <taxon>Eurotiales</taxon>
        <taxon>Aspergillaceae</taxon>
        <taxon>Penicillium</taxon>
    </lineage>
</organism>
<dbReference type="FunFam" id="3.40.50.1820:FF:000223">
    <property type="entry name" value="Lipase/serine esterase"/>
    <property type="match status" value="1"/>
</dbReference>
<feature type="domain" description="DUF676" evidence="5">
    <location>
        <begin position="41"/>
        <end position="241"/>
    </location>
</feature>
<dbReference type="PANTHER" id="PTHR12482:SF65">
    <property type="entry name" value="ESTERASE, PUTATIVE (AFU_ORTHOLOGUE AFUA_3G12320)-RELATED"/>
    <property type="match status" value="1"/>
</dbReference>
<protein>
    <recommendedName>
        <fullName evidence="5">DUF676 domain-containing protein</fullName>
    </recommendedName>
</protein>
<dbReference type="AlphaFoldDB" id="A0A1V6TW27"/>
<dbReference type="InterPro" id="IPR029058">
    <property type="entry name" value="AB_hydrolase_fold"/>
</dbReference>
<dbReference type="GO" id="GO:0016042">
    <property type="term" value="P:lipid catabolic process"/>
    <property type="evidence" value="ECO:0007669"/>
    <property type="project" value="UniProtKB-KW"/>
</dbReference>
<reference evidence="7" key="1">
    <citation type="journal article" date="2017" name="Nat. Microbiol.">
        <title>Global analysis of biosynthetic gene clusters reveals vast potential of secondary metabolite production in Penicillium species.</title>
        <authorList>
            <person name="Nielsen J.C."/>
            <person name="Grijseels S."/>
            <person name="Prigent S."/>
            <person name="Ji B."/>
            <person name="Dainat J."/>
            <person name="Nielsen K.F."/>
            <person name="Frisvad J.C."/>
            <person name="Workman M."/>
            <person name="Nielsen J."/>
        </authorList>
    </citation>
    <scope>NUCLEOTIDE SEQUENCE [LARGE SCALE GENOMIC DNA]</scope>
    <source>
        <strain evidence="7">IBT 14082</strain>
    </source>
</reference>
<sequence length="486" mass="54430">MRGLRVNRHPDCEILGSFSSFPLESVSFSKMESSEIMSDTSKADHLCVLIHGLWGNPSHLDYIASALRDRYGGDNLYILCPKTNSGNYTYDGIELGGERIVHEVEETLESLAERGQKITKISVIGYSLGGLLARYAIGLLNARGWLDKLEPMNFTTFATPHVGVRAPLKGYKDQIFNVLGPRTISASGRQMWLIDSFRDTGRPLLGVLADPESIFITGLKKFRQRSVYANIVNDRSVLFYTSGLSKVDPFRDLEDVNINYVKGYEDVIIDPDLHVLPPVERKPGSATARFWNKLKSVTLWIPLSLLLIILVPLVSTFFLINAGIQTCRSSKRIRLHEVGENGERFGRYRVPVLLQDAQHVVEQAFENVNTIQEPAYLSNSDTEVSDAAPEKSRSSFSELAQKDADVESSSARRSSTEVSTHSPKLALTHEQFGIIDSLNAVGVRKYPVHIQKHHHSHAAIIVRAEKDGFREGKIVMKHWLDNEFVL</sequence>
<evidence type="ECO:0000256" key="1">
    <source>
        <dbReference type="ARBA" id="ARBA00007920"/>
    </source>
</evidence>
<dbReference type="InterPro" id="IPR044294">
    <property type="entry name" value="Lipase-like"/>
</dbReference>
<gene>
    <name evidence="6" type="ORF">PENFLA_c003G05069</name>
</gene>
<dbReference type="SUPFAM" id="SSF53474">
    <property type="entry name" value="alpha/beta-Hydrolases"/>
    <property type="match status" value="1"/>
</dbReference>
<evidence type="ECO:0000256" key="2">
    <source>
        <dbReference type="ARBA" id="ARBA00022963"/>
    </source>
</evidence>
<dbReference type="PANTHER" id="PTHR12482">
    <property type="entry name" value="LIPASE ROG1-RELATED-RELATED"/>
    <property type="match status" value="1"/>
</dbReference>
<dbReference type="STRING" id="254877.A0A1V6TW27"/>
<dbReference type="GO" id="GO:0017000">
    <property type="term" value="P:antibiotic biosynthetic process"/>
    <property type="evidence" value="ECO:0007669"/>
    <property type="project" value="UniProtKB-ARBA"/>
</dbReference>
<dbReference type="Proteomes" id="UP000191342">
    <property type="component" value="Unassembled WGS sequence"/>
</dbReference>
<dbReference type="GO" id="GO:0005811">
    <property type="term" value="C:lipid droplet"/>
    <property type="evidence" value="ECO:0007669"/>
    <property type="project" value="TreeGrafter"/>
</dbReference>
<dbReference type="GO" id="GO:0004622">
    <property type="term" value="F:phosphatidylcholine lysophospholipase activity"/>
    <property type="evidence" value="ECO:0007669"/>
    <property type="project" value="TreeGrafter"/>
</dbReference>
<comment type="similarity">
    <text evidence="1">Belongs to the putative lipase ROG1 family.</text>
</comment>
<feature type="transmembrane region" description="Helical" evidence="4">
    <location>
        <begin position="299"/>
        <end position="324"/>
    </location>
</feature>
<proteinExistence type="inferred from homology"/>
<keyword evidence="4" id="KW-1133">Transmembrane helix</keyword>
<evidence type="ECO:0000256" key="3">
    <source>
        <dbReference type="SAM" id="MobiDB-lite"/>
    </source>
</evidence>
<dbReference type="EMBL" id="MLQL01000003">
    <property type="protein sequence ID" value="OQE30577.1"/>
    <property type="molecule type" value="Genomic_DNA"/>
</dbReference>
<dbReference type="Pfam" id="PF05057">
    <property type="entry name" value="DUF676"/>
    <property type="match status" value="1"/>
</dbReference>
<dbReference type="InterPro" id="IPR007751">
    <property type="entry name" value="DUF676_lipase-like"/>
</dbReference>
<dbReference type="GO" id="GO:0072330">
    <property type="term" value="P:monocarboxylic acid biosynthetic process"/>
    <property type="evidence" value="ECO:0007669"/>
    <property type="project" value="UniProtKB-ARBA"/>
</dbReference>
<keyword evidence="2" id="KW-0442">Lipid degradation</keyword>
<accession>A0A1V6TW27</accession>
<dbReference type="Gene3D" id="3.40.50.1820">
    <property type="entry name" value="alpha/beta hydrolase"/>
    <property type="match status" value="1"/>
</dbReference>
<evidence type="ECO:0000313" key="6">
    <source>
        <dbReference type="EMBL" id="OQE30577.1"/>
    </source>
</evidence>
<feature type="compositionally biased region" description="Low complexity" evidence="3">
    <location>
        <begin position="407"/>
        <end position="420"/>
    </location>
</feature>
<keyword evidence="4" id="KW-0472">Membrane</keyword>
<keyword evidence="4" id="KW-0812">Transmembrane</keyword>